<accession>A0A8J3AEY4</accession>
<dbReference type="RefSeq" id="WP_087998041.1">
    <property type="nucleotide sequence ID" value="NZ_BMHB01000001.1"/>
</dbReference>
<evidence type="ECO:0000313" key="4">
    <source>
        <dbReference type="Proteomes" id="UP000626244"/>
    </source>
</evidence>
<sequence length="302" mass="33126">MKKRILKASLALSIFTGGLLNVNMIPSSIQTVEAATIKGTVTATTLNIRSGPSTNYRVVATIKKGETVSITSSKTGWYKITVGTKTGWVSSKYIRKSTSRIASSTVNNMKTIGTSKQLIIVTADNESTRNVVIETFEKYDSGWKKRNTFAGVIGKNGMISSKHEGDYETPEGKYTITTAFGRQVNPGTKLPYRKITADDVWVDDSKSTLYNTWQSASKNNGRWNSAEKMNISLYDYGFVINYNVSRTPGKGSAIFFHIAGTSGYTAGCTATSKTNVISILKWLDPAKKPIIIQTPFNKVTNY</sequence>
<gene>
    <name evidence="3" type="ORF">GCM10007380_16410</name>
</gene>
<dbReference type="EMBL" id="BMHB01000001">
    <property type="protein sequence ID" value="GGI13137.1"/>
    <property type="molecule type" value="Genomic_DNA"/>
</dbReference>
<name>A0A8J3AEY4_9BACI</name>
<evidence type="ECO:0000313" key="3">
    <source>
        <dbReference type="EMBL" id="GGI13137.1"/>
    </source>
</evidence>
<dbReference type="Proteomes" id="UP000626244">
    <property type="component" value="Unassembled WGS sequence"/>
</dbReference>
<evidence type="ECO:0000256" key="1">
    <source>
        <dbReference type="SAM" id="SignalP"/>
    </source>
</evidence>
<proteinExistence type="predicted"/>
<evidence type="ECO:0000259" key="2">
    <source>
        <dbReference type="PROSITE" id="PS51781"/>
    </source>
</evidence>
<protein>
    <recommendedName>
        <fullName evidence="2">SH3b domain-containing protein</fullName>
    </recommendedName>
</protein>
<dbReference type="SUPFAM" id="SSF50044">
    <property type="entry name" value="SH3-domain"/>
    <property type="match status" value="1"/>
</dbReference>
<dbReference type="InterPro" id="IPR005490">
    <property type="entry name" value="LD_TPept_cat_dom"/>
</dbReference>
<comment type="caution">
    <text evidence="3">The sequence shown here is derived from an EMBL/GenBank/DDBJ whole genome shotgun (WGS) entry which is preliminary data.</text>
</comment>
<keyword evidence="1" id="KW-0732">Signal</keyword>
<dbReference type="Pfam" id="PF08239">
    <property type="entry name" value="SH3_3"/>
    <property type="match status" value="1"/>
</dbReference>
<dbReference type="InterPro" id="IPR036028">
    <property type="entry name" value="SH3-like_dom_sf"/>
</dbReference>
<dbReference type="GO" id="GO:0016740">
    <property type="term" value="F:transferase activity"/>
    <property type="evidence" value="ECO:0007669"/>
    <property type="project" value="InterPro"/>
</dbReference>
<dbReference type="SMART" id="SM00287">
    <property type="entry name" value="SH3b"/>
    <property type="match status" value="1"/>
</dbReference>
<dbReference type="Gene3D" id="2.30.30.40">
    <property type="entry name" value="SH3 Domains"/>
    <property type="match status" value="1"/>
</dbReference>
<dbReference type="OrthoDB" id="186490at2"/>
<reference evidence="4" key="1">
    <citation type="journal article" date="2019" name="Int. J. Syst. Evol. Microbiol.">
        <title>The Global Catalogue of Microorganisms (GCM) 10K type strain sequencing project: providing services to taxonomists for standard genome sequencing and annotation.</title>
        <authorList>
            <consortium name="The Broad Institute Genomics Platform"/>
            <consortium name="The Broad Institute Genome Sequencing Center for Infectious Disease"/>
            <person name="Wu L."/>
            <person name="Ma J."/>
        </authorList>
    </citation>
    <scope>NUCLEOTIDE SEQUENCE [LARGE SCALE GENOMIC DNA]</scope>
    <source>
        <strain evidence="4">CGMCC 1.14993</strain>
    </source>
</reference>
<feature type="domain" description="SH3b" evidence="2">
    <location>
        <begin position="36"/>
        <end position="98"/>
    </location>
</feature>
<feature type="chain" id="PRO_5039378233" description="SH3b domain-containing protein" evidence="1">
    <location>
        <begin position="22"/>
        <end position="302"/>
    </location>
</feature>
<keyword evidence="4" id="KW-1185">Reference proteome</keyword>
<organism evidence="3 4">
    <name type="scientific">Gottfriedia solisilvae</name>
    <dbReference type="NCBI Taxonomy" id="1516104"/>
    <lineage>
        <taxon>Bacteria</taxon>
        <taxon>Bacillati</taxon>
        <taxon>Bacillota</taxon>
        <taxon>Bacilli</taxon>
        <taxon>Bacillales</taxon>
        <taxon>Bacillaceae</taxon>
        <taxon>Gottfriedia</taxon>
    </lineage>
</organism>
<dbReference type="AlphaFoldDB" id="A0A8J3AEY4"/>
<dbReference type="PANTHER" id="PTHR38589:SF1">
    <property type="entry name" value="BLR0621 PROTEIN"/>
    <property type="match status" value="1"/>
</dbReference>
<feature type="signal peptide" evidence="1">
    <location>
        <begin position="1"/>
        <end position="21"/>
    </location>
</feature>
<dbReference type="PROSITE" id="PS51781">
    <property type="entry name" value="SH3B"/>
    <property type="match status" value="1"/>
</dbReference>
<dbReference type="PANTHER" id="PTHR38589">
    <property type="entry name" value="BLR0621 PROTEIN"/>
    <property type="match status" value="1"/>
</dbReference>
<dbReference type="InterPro" id="IPR003646">
    <property type="entry name" value="SH3-like_bac-type"/>
</dbReference>
<dbReference type="Pfam" id="PF03734">
    <property type="entry name" value="YkuD"/>
    <property type="match status" value="1"/>
</dbReference>